<dbReference type="EMBL" id="GBRH01261772">
    <property type="protein sequence ID" value="JAD36123.1"/>
    <property type="molecule type" value="Transcribed_RNA"/>
</dbReference>
<organism evidence="1">
    <name type="scientific">Arundo donax</name>
    <name type="common">Giant reed</name>
    <name type="synonym">Donax arundinaceus</name>
    <dbReference type="NCBI Taxonomy" id="35708"/>
    <lineage>
        <taxon>Eukaryota</taxon>
        <taxon>Viridiplantae</taxon>
        <taxon>Streptophyta</taxon>
        <taxon>Embryophyta</taxon>
        <taxon>Tracheophyta</taxon>
        <taxon>Spermatophyta</taxon>
        <taxon>Magnoliopsida</taxon>
        <taxon>Liliopsida</taxon>
        <taxon>Poales</taxon>
        <taxon>Poaceae</taxon>
        <taxon>PACMAD clade</taxon>
        <taxon>Arundinoideae</taxon>
        <taxon>Arundineae</taxon>
        <taxon>Arundo</taxon>
    </lineage>
</organism>
<dbReference type="AlphaFoldDB" id="A0A0A8ZER3"/>
<protein>
    <submittedName>
        <fullName evidence="1">Uncharacterized protein</fullName>
    </submittedName>
</protein>
<accession>A0A0A8ZER3</accession>
<sequence>MKRGIYCIFSAIDLHNPWLNFLLNGQQHSQWPFTSCQPVNA</sequence>
<evidence type="ECO:0000313" key="1">
    <source>
        <dbReference type="EMBL" id="JAD36123.1"/>
    </source>
</evidence>
<reference evidence="1" key="1">
    <citation type="submission" date="2014-09" db="EMBL/GenBank/DDBJ databases">
        <authorList>
            <person name="Magalhaes I.L.F."/>
            <person name="Oliveira U."/>
            <person name="Santos F.R."/>
            <person name="Vidigal T.H.D.A."/>
            <person name="Brescovit A.D."/>
            <person name="Santos A.J."/>
        </authorList>
    </citation>
    <scope>NUCLEOTIDE SEQUENCE</scope>
    <source>
        <tissue evidence="1">Shoot tissue taken approximately 20 cm above the soil surface</tissue>
    </source>
</reference>
<proteinExistence type="predicted"/>
<name>A0A0A8ZER3_ARUDO</name>
<reference evidence="1" key="2">
    <citation type="journal article" date="2015" name="Data Brief">
        <title>Shoot transcriptome of the giant reed, Arundo donax.</title>
        <authorList>
            <person name="Barrero R.A."/>
            <person name="Guerrero F.D."/>
            <person name="Moolhuijzen P."/>
            <person name="Goolsby J.A."/>
            <person name="Tidwell J."/>
            <person name="Bellgard S.E."/>
            <person name="Bellgard M.I."/>
        </authorList>
    </citation>
    <scope>NUCLEOTIDE SEQUENCE</scope>
    <source>
        <tissue evidence="1">Shoot tissue taken approximately 20 cm above the soil surface</tissue>
    </source>
</reference>